<evidence type="ECO:0000256" key="1">
    <source>
        <dbReference type="ARBA" id="ARBA00022468"/>
    </source>
</evidence>
<keyword evidence="1" id="KW-0343">GTPase activation</keyword>
<dbReference type="SUPFAM" id="SSF48350">
    <property type="entry name" value="GTPase activation domain, GAP"/>
    <property type="match status" value="1"/>
</dbReference>
<protein>
    <recommendedName>
        <fullName evidence="2">Rho-GAP domain-containing protein</fullName>
    </recommendedName>
</protein>
<name>A0A1B6D371_9HEMI</name>
<dbReference type="PROSITE" id="PS50238">
    <property type="entry name" value="RHOGAP"/>
    <property type="match status" value="1"/>
</dbReference>
<dbReference type="GO" id="GO:0007165">
    <property type="term" value="P:signal transduction"/>
    <property type="evidence" value="ECO:0007669"/>
    <property type="project" value="InterPro"/>
</dbReference>
<dbReference type="InterPro" id="IPR051025">
    <property type="entry name" value="RhoGAP"/>
</dbReference>
<gene>
    <name evidence="3" type="ORF">g.17316</name>
</gene>
<dbReference type="Pfam" id="PF24235">
    <property type="entry name" value="RHG29_45_N"/>
    <property type="match status" value="1"/>
</dbReference>
<dbReference type="InterPro" id="IPR000198">
    <property type="entry name" value="RhoGAP_dom"/>
</dbReference>
<dbReference type="EMBL" id="GEDC01017157">
    <property type="protein sequence ID" value="JAS20141.1"/>
    <property type="molecule type" value="Transcribed_RNA"/>
</dbReference>
<dbReference type="AlphaFoldDB" id="A0A1B6D371"/>
<dbReference type="InterPro" id="IPR057028">
    <property type="entry name" value="RHG29_45_N"/>
</dbReference>
<sequence>MEQEEISALTNNVFLFKEALKRLTDICIPAEQDVQKYGTAHERLSNVLRILKNILSTYPELQSTEILLKTQNLILHIQDFDPDDNEKNKELYEYVSQLATAFSVRISDYLMVYSDTSFSQSFLESSDSRNESEQKKKITENSKLYPGMKIMTTTFGVDLDQHLFKTGNSIPTIVCKCVEEIEKRGLLVKGIYRVSGVKSRVEKLCQEFELGGESVDLTDIHPHIIANVLKLYLRQLPQPLFTFKLYPQFMKFSKDWVCSSKSQPENAVIELKKIIEKLPKNYYFTVNTLFRHLKRVSREEEVNNMSPSNLGIVFGPTLMRNTEDQSCMFSLLDAEYQTRVVELVISWADKIFPT</sequence>
<accession>A0A1B6D371</accession>
<feature type="domain" description="Rho-GAP" evidence="2">
    <location>
        <begin position="157"/>
        <end position="352"/>
    </location>
</feature>
<evidence type="ECO:0000259" key="2">
    <source>
        <dbReference type="PROSITE" id="PS50238"/>
    </source>
</evidence>
<organism evidence="3">
    <name type="scientific">Clastoptera arizonana</name>
    <name type="common">Arizona spittle bug</name>
    <dbReference type="NCBI Taxonomy" id="38151"/>
    <lineage>
        <taxon>Eukaryota</taxon>
        <taxon>Metazoa</taxon>
        <taxon>Ecdysozoa</taxon>
        <taxon>Arthropoda</taxon>
        <taxon>Hexapoda</taxon>
        <taxon>Insecta</taxon>
        <taxon>Pterygota</taxon>
        <taxon>Neoptera</taxon>
        <taxon>Paraneoptera</taxon>
        <taxon>Hemiptera</taxon>
        <taxon>Auchenorrhyncha</taxon>
        <taxon>Cercopoidea</taxon>
        <taxon>Clastopteridae</taxon>
        <taxon>Clastoptera</taxon>
    </lineage>
</organism>
<dbReference type="PANTHER" id="PTHR15228:SF25">
    <property type="entry name" value="F-BAR DOMAIN-CONTAINING PROTEIN"/>
    <property type="match status" value="1"/>
</dbReference>
<dbReference type="InterPro" id="IPR008936">
    <property type="entry name" value="Rho_GTPase_activation_prot"/>
</dbReference>
<dbReference type="SMART" id="SM00324">
    <property type="entry name" value="RhoGAP"/>
    <property type="match status" value="1"/>
</dbReference>
<dbReference type="PANTHER" id="PTHR15228">
    <property type="entry name" value="SPERMATHECAL PHYSIOLOGY VARIANT"/>
    <property type="match status" value="1"/>
</dbReference>
<evidence type="ECO:0000313" key="3">
    <source>
        <dbReference type="EMBL" id="JAS20141.1"/>
    </source>
</evidence>
<dbReference type="Pfam" id="PF00620">
    <property type="entry name" value="RhoGAP"/>
    <property type="match status" value="1"/>
</dbReference>
<proteinExistence type="predicted"/>
<dbReference type="GO" id="GO:0005096">
    <property type="term" value="F:GTPase activator activity"/>
    <property type="evidence" value="ECO:0007669"/>
    <property type="project" value="UniProtKB-KW"/>
</dbReference>
<reference evidence="3" key="1">
    <citation type="submission" date="2015-12" db="EMBL/GenBank/DDBJ databases">
        <title>De novo transcriptome assembly of four potential Pierce s Disease insect vectors from Arizona vineyards.</title>
        <authorList>
            <person name="Tassone E.E."/>
        </authorList>
    </citation>
    <scope>NUCLEOTIDE SEQUENCE</scope>
</reference>
<dbReference type="Gene3D" id="1.10.555.10">
    <property type="entry name" value="Rho GTPase activation protein"/>
    <property type="match status" value="1"/>
</dbReference>
<dbReference type="GO" id="GO:0051056">
    <property type="term" value="P:regulation of small GTPase mediated signal transduction"/>
    <property type="evidence" value="ECO:0007669"/>
    <property type="project" value="UniProtKB-ARBA"/>
</dbReference>